<evidence type="ECO:0000313" key="2">
    <source>
        <dbReference type="RefSeq" id="XP_022997731.1"/>
    </source>
</evidence>
<dbReference type="Proteomes" id="UP000504608">
    <property type="component" value="Unplaced"/>
</dbReference>
<protein>
    <submittedName>
        <fullName evidence="2">Structure-specific endonuclease subunit slx1 isoform X2</fullName>
    </submittedName>
</protein>
<keyword evidence="2" id="KW-0378">Hydrolase</keyword>
<organism evidence="1 2">
    <name type="scientific">Cucurbita maxima</name>
    <name type="common">Pumpkin</name>
    <name type="synonym">Winter squash</name>
    <dbReference type="NCBI Taxonomy" id="3661"/>
    <lineage>
        <taxon>Eukaryota</taxon>
        <taxon>Viridiplantae</taxon>
        <taxon>Streptophyta</taxon>
        <taxon>Embryophyta</taxon>
        <taxon>Tracheophyta</taxon>
        <taxon>Spermatophyta</taxon>
        <taxon>Magnoliopsida</taxon>
        <taxon>eudicotyledons</taxon>
        <taxon>Gunneridae</taxon>
        <taxon>Pentapetalae</taxon>
        <taxon>rosids</taxon>
        <taxon>fabids</taxon>
        <taxon>Cucurbitales</taxon>
        <taxon>Cucurbitaceae</taxon>
        <taxon>Cucurbiteae</taxon>
        <taxon>Cucurbita</taxon>
    </lineage>
</organism>
<dbReference type="GO" id="GO:0033557">
    <property type="term" value="C:Slx1-Slx4 complex"/>
    <property type="evidence" value="ECO:0007669"/>
    <property type="project" value="TreeGrafter"/>
</dbReference>
<evidence type="ECO:0000313" key="1">
    <source>
        <dbReference type="Proteomes" id="UP000504608"/>
    </source>
</evidence>
<dbReference type="GO" id="GO:0008821">
    <property type="term" value="F:crossover junction DNA endonuclease activity"/>
    <property type="evidence" value="ECO:0007669"/>
    <property type="project" value="TreeGrafter"/>
</dbReference>
<dbReference type="InterPro" id="IPR050381">
    <property type="entry name" value="SLX1_endonuclease"/>
</dbReference>
<sequence length="194" mass="21767">MVLCIYGFPTQVSALQFGWAWQHPSESLAVRSAAAGVANKVKLAYTMLTLPARCSLNITINYISTKYMKNTASCSSLPEHMKVQVSLINELPCYSEGDQGELENKELEEMYHFQVYGSMKVEIPRKSMDYQTVDMSYDLHGCGKELESPPCSPSYIVAVMSGAEMINEYEEDRLEGIGMNLQQQQPGRKRNLTS</sequence>
<dbReference type="RefSeq" id="XP_022997731.1">
    <property type="nucleotide sequence ID" value="XM_023141963.1"/>
</dbReference>
<reference evidence="2" key="1">
    <citation type="submission" date="2025-08" db="UniProtKB">
        <authorList>
            <consortium name="RefSeq"/>
        </authorList>
    </citation>
    <scope>IDENTIFICATION</scope>
    <source>
        <tissue evidence="2">Young leaves</tissue>
    </source>
</reference>
<dbReference type="PANTHER" id="PTHR20208:SF10">
    <property type="entry name" value="STRUCTURE-SPECIFIC ENDONUCLEASE SUBUNIT SLX1"/>
    <property type="match status" value="1"/>
</dbReference>
<accession>A0A6J1K8A7</accession>
<dbReference type="GeneID" id="111492603"/>
<keyword evidence="2" id="KW-0255">Endonuclease</keyword>
<gene>
    <name evidence="2" type="primary">LOC111492603</name>
</gene>
<dbReference type="PANTHER" id="PTHR20208">
    <property type="entry name" value="STRUCTURE-SPECIFIC ENDONUCLEASE SUBUNIT SLX1"/>
    <property type="match status" value="1"/>
</dbReference>
<proteinExistence type="predicted"/>
<dbReference type="GO" id="GO:0000724">
    <property type="term" value="P:double-strand break repair via homologous recombination"/>
    <property type="evidence" value="ECO:0007669"/>
    <property type="project" value="TreeGrafter"/>
</dbReference>
<keyword evidence="1" id="KW-1185">Reference proteome</keyword>
<name>A0A6J1K8A7_CUCMA</name>
<dbReference type="AlphaFoldDB" id="A0A6J1K8A7"/>
<dbReference type="GO" id="GO:0017108">
    <property type="term" value="F:5'-flap endonuclease activity"/>
    <property type="evidence" value="ECO:0007669"/>
    <property type="project" value="TreeGrafter"/>
</dbReference>
<keyword evidence="2" id="KW-0540">Nuclease</keyword>